<dbReference type="GO" id="GO:0005524">
    <property type="term" value="F:ATP binding"/>
    <property type="evidence" value="ECO:0007669"/>
    <property type="project" value="InterPro"/>
</dbReference>
<sequence length="349" mass="40268">MPNTKTRSGRDSYDLSDPAERQVYFQDKIGKEIADLKDYMRDNTFIVYILGKKQAGKGTFTKLLAEIFGSDMIKHLSVGDIVRAADEIKNDPVERQALEEYLKANYRGFISINDAIEAFMNRSTAHLLPTEFILALVKREIEKAGRRNLFIDGFPRNMDQVTYSLYFRELINYRDDPDLFMLLDVPESVIDTRIKYRRICPKCHTSRNLWAFPTKEAGYDPDKDEFYLICDNPECSSERMVEKEGDSLGIETIRERIEMDDELIRKIFDLHGVPKIFVRNSVPVEIAADILDDYELTPRASYEVVDGKVVRKDTKWTFIDDNGVESYSIVAPAVVVEMVKQLSTQLTYS</sequence>
<comment type="caution">
    <text evidence="5">The sequence shown here is derived from an EMBL/GenBank/DDBJ whole genome shotgun (WGS) entry which is preliminary data.</text>
</comment>
<dbReference type="GO" id="GO:0019205">
    <property type="term" value="F:nucleobase-containing compound kinase activity"/>
    <property type="evidence" value="ECO:0007669"/>
    <property type="project" value="InterPro"/>
</dbReference>
<dbReference type="CDD" id="cd01428">
    <property type="entry name" value="ADK"/>
    <property type="match status" value="1"/>
</dbReference>
<name>A0A955I2R4_9BACT</name>
<keyword evidence="4 5" id="KW-0418">Kinase</keyword>
<dbReference type="AlphaFoldDB" id="A0A955I2R4"/>
<reference evidence="5" key="2">
    <citation type="journal article" date="2021" name="Microbiome">
        <title>Successional dynamics and alternative stable states in a saline activated sludge microbial community over 9 years.</title>
        <authorList>
            <person name="Wang Y."/>
            <person name="Ye J."/>
            <person name="Ju F."/>
            <person name="Liu L."/>
            <person name="Boyd J.A."/>
            <person name="Deng Y."/>
            <person name="Parks D.H."/>
            <person name="Jiang X."/>
            <person name="Yin X."/>
            <person name="Woodcroft B.J."/>
            <person name="Tyson G.W."/>
            <person name="Hugenholtz P."/>
            <person name="Polz M.F."/>
            <person name="Zhang T."/>
        </authorList>
    </citation>
    <scope>NUCLEOTIDE SEQUENCE</scope>
    <source>
        <strain evidence="5">HKST-UBA17</strain>
    </source>
</reference>
<dbReference type="PANTHER" id="PTHR23359">
    <property type="entry name" value="NUCLEOTIDE KINASE"/>
    <property type="match status" value="1"/>
</dbReference>
<evidence type="ECO:0000256" key="1">
    <source>
        <dbReference type="ARBA" id="ARBA00022679"/>
    </source>
</evidence>
<evidence type="ECO:0000313" key="5">
    <source>
        <dbReference type="EMBL" id="MCA9376737.1"/>
    </source>
</evidence>
<evidence type="ECO:0000256" key="2">
    <source>
        <dbReference type="ARBA" id="ARBA00022727"/>
    </source>
</evidence>
<gene>
    <name evidence="5" type="ORF">KC685_02340</name>
</gene>
<dbReference type="PROSITE" id="PS00113">
    <property type="entry name" value="ADENYLATE_KINASE"/>
    <property type="match status" value="1"/>
</dbReference>
<evidence type="ECO:0000256" key="3">
    <source>
        <dbReference type="ARBA" id="ARBA00022741"/>
    </source>
</evidence>
<dbReference type="SUPFAM" id="SSF52540">
    <property type="entry name" value="P-loop containing nucleoside triphosphate hydrolases"/>
    <property type="match status" value="1"/>
</dbReference>
<accession>A0A955I2R4</accession>
<organism evidence="5 6">
    <name type="scientific">Candidatus Dojkabacteria bacterium</name>
    <dbReference type="NCBI Taxonomy" id="2099670"/>
    <lineage>
        <taxon>Bacteria</taxon>
        <taxon>Candidatus Dojkabacteria</taxon>
    </lineage>
</organism>
<dbReference type="Proteomes" id="UP000741282">
    <property type="component" value="Unassembled WGS sequence"/>
</dbReference>
<dbReference type="Gene3D" id="3.40.50.300">
    <property type="entry name" value="P-loop containing nucleotide triphosphate hydrolases"/>
    <property type="match status" value="1"/>
</dbReference>
<dbReference type="InterPro" id="IPR033690">
    <property type="entry name" value="Adenylat_kinase_CS"/>
</dbReference>
<proteinExistence type="predicted"/>
<keyword evidence="2" id="KW-0545">Nucleotide biosynthesis</keyword>
<dbReference type="Pfam" id="PF00406">
    <property type="entry name" value="ADK"/>
    <property type="match status" value="1"/>
</dbReference>
<protein>
    <submittedName>
        <fullName evidence="5">Nucleoside monophosphate kinase</fullName>
    </submittedName>
</protein>
<dbReference type="InterPro" id="IPR000850">
    <property type="entry name" value="Adenylat/UMP-CMP_kin"/>
</dbReference>
<keyword evidence="1" id="KW-0808">Transferase</keyword>
<dbReference type="GO" id="GO:0009165">
    <property type="term" value="P:nucleotide biosynthetic process"/>
    <property type="evidence" value="ECO:0007669"/>
    <property type="project" value="UniProtKB-KW"/>
</dbReference>
<evidence type="ECO:0000313" key="6">
    <source>
        <dbReference type="Proteomes" id="UP000741282"/>
    </source>
</evidence>
<dbReference type="InterPro" id="IPR027417">
    <property type="entry name" value="P-loop_NTPase"/>
</dbReference>
<reference evidence="5" key="1">
    <citation type="submission" date="2020-04" db="EMBL/GenBank/DDBJ databases">
        <authorList>
            <person name="Zhang T."/>
        </authorList>
    </citation>
    <scope>NUCLEOTIDE SEQUENCE</scope>
    <source>
        <strain evidence="5">HKST-UBA17</strain>
    </source>
</reference>
<keyword evidence="3" id="KW-0547">Nucleotide-binding</keyword>
<dbReference type="EMBL" id="JAGQLN010000006">
    <property type="protein sequence ID" value="MCA9376737.1"/>
    <property type="molecule type" value="Genomic_DNA"/>
</dbReference>
<evidence type="ECO:0000256" key="4">
    <source>
        <dbReference type="ARBA" id="ARBA00022777"/>
    </source>
</evidence>